<dbReference type="PROSITE" id="PS52050">
    <property type="entry name" value="WYL"/>
    <property type="match status" value="1"/>
</dbReference>
<dbReference type="STRING" id="1324314.BVG16_25915"/>
<dbReference type="InterPro" id="IPR001034">
    <property type="entry name" value="DeoR_HTH"/>
</dbReference>
<dbReference type="PIRSF" id="PIRSF016838">
    <property type="entry name" value="PafC"/>
    <property type="match status" value="1"/>
</dbReference>
<dbReference type="RefSeq" id="WP_078502109.1">
    <property type="nucleotide sequence ID" value="NZ_MSZX01000013.1"/>
</dbReference>
<dbReference type="SUPFAM" id="SSF46785">
    <property type="entry name" value="Winged helix' DNA-binding domain"/>
    <property type="match status" value="1"/>
</dbReference>
<dbReference type="PROSITE" id="PS00894">
    <property type="entry name" value="HTH_DEOR_1"/>
    <property type="match status" value="1"/>
</dbReference>
<dbReference type="PANTHER" id="PTHR34580:SF1">
    <property type="entry name" value="PROTEIN PAFC"/>
    <property type="match status" value="1"/>
</dbReference>
<evidence type="ECO:0000256" key="1">
    <source>
        <dbReference type="ARBA" id="ARBA00023015"/>
    </source>
</evidence>
<dbReference type="InterPro" id="IPR026881">
    <property type="entry name" value="WYL_dom"/>
</dbReference>
<name>A0A1T2X1Y3_9BACL</name>
<dbReference type="Proteomes" id="UP000190188">
    <property type="component" value="Unassembled WGS sequence"/>
</dbReference>
<dbReference type="InterPro" id="IPR018356">
    <property type="entry name" value="Tscrpt_reg_HTH_DeoR_CS"/>
</dbReference>
<dbReference type="Gene3D" id="1.10.10.10">
    <property type="entry name" value="Winged helix-like DNA-binding domain superfamily/Winged helix DNA-binding domain"/>
    <property type="match status" value="1"/>
</dbReference>
<organism evidence="5 6">
    <name type="scientific">Paenibacillus selenitireducens</name>
    <dbReference type="NCBI Taxonomy" id="1324314"/>
    <lineage>
        <taxon>Bacteria</taxon>
        <taxon>Bacillati</taxon>
        <taxon>Bacillota</taxon>
        <taxon>Bacilli</taxon>
        <taxon>Bacillales</taxon>
        <taxon>Paenibacillaceae</taxon>
        <taxon>Paenibacillus</taxon>
    </lineage>
</organism>
<keyword evidence="6" id="KW-1185">Reference proteome</keyword>
<reference evidence="5 6" key="1">
    <citation type="submission" date="2017-01" db="EMBL/GenBank/DDBJ databases">
        <title>Genome analysis of Paenibacillus selenitrireducens ES3-24.</title>
        <authorList>
            <person name="Xu D."/>
            <person name="Yao R."/>
            <person name="Zheng S."/>
        </authorList>
    </citation>
    <scope>NUCLEOTIDE SEQUENCE [LARGE SCALE GENOMIC DNA]</scope>
    <source>
        <strain evidence="5 6">ES3-24</strain>
    </source>
</reference>
<dbReference type="InterPro" id="IPR036390">
    <property type="entry name" value="WH_DNA-bd_sf"/>
</dbReference>
<gene>
    <name evidence="5" type="ORF">BVG16_25915</name>
</gene>
<dbReference type="OrthoDB" id="9815009at2"/>
<keyword evidence="2" id="KW-0238">DNA-binding</keyword>
<dbReference type="GO" id="GO:0003700">
    <property type="term" value="F:DNA-binding transcription factor activity"/>
    <property type="evidence" value="ECO:0007669"/>
    <property type="project" value="InterPro"/>
</dbReference>
<dbReference type="InterPro" id="IPR051534">
    <property type="entry name" value="CBASS_pafABC_assoc_protein"/>
</dbReference>
<dbReference type="InterPro" id="IPR057727">
    <property type="entry name" value="WCX_dom"/>
</dbReference>
<dbReference type="Pfam" id="PF25583">
    <property type="entry name" value="WCX"/>
    <property type="match status" value="1"/>
</dbReference>
<dbReference type="Pfam" id="PF08279">
    <property type="entry name" value="HTH_11"/>
    <property type="match status" value="1"/>
</dbReference>
<proteinExistence type="predicted"/>
<evidence type="ECO:0000313" key="5">
    <source>
        <dbReference type="EMBL" id="OPA73880.1"/>
    </source>
</evidence>
<evidence type="ECO:0000256" key="3">
    <source>
        <dbReference type="ARBA" id="ARBA00023163"/>
    </source>
</evidence>
<dbReference type="AlphaFoldDB" id="A0A1T2X1Y3"/>
<dbReference type="InterPro" id="IPR036388">
    <property type="entry name" value="WH-like_DNA-bd_sf"/>
</dbReference>
<protein>
    <submittedName>
        <fullName evidence="5">Transcriptional regulator</fullName>
    </submittedName>
</protein>
<accession>A0A1T2X1Y3</accession>
<dbReference type="PANTHER" id="PTHR34580">
    <property type="match status" value="1"/>
</dbReference>
<feature type="domain" description="HTH deoR-type" evidence="4">
    <location>
        <begin position="2"/>
        <end position="57"/>
    </location>
</feature>
<evidence type="ECO:0000313" key="6">
    <source>
        <dbReference type="Proteomes" id="UP000190188"/>
    </source>
</evidence>
<sequence length="323" mass="36923">MRGDRLLSILLSLQSYGKMTTSALAEQLEVSERTIHRDMEALSVAGVPVYAERGNTGGWRLAEGYRTNLTGLHKDELQSLLLAHPSQVLSDLGLHKDYENAWTKLLASVPAAIRSDAEIVRERIHIDGVSWHATHESNDWLPIIQDAVWEAHQLRIHYPSSGVSSDQGERIIEPLGLVAKGSVWYVVARHNLQYRTYRISRIQHLERTGQSFIRPDSFQLQSYWEQSMKQFKESLPRYEALLRIHVSILNTLQHARYASILSRMADEQDPEWMILRIQFDTLESACSYLLSYGPHAVVLEPQELRTNVIEQAASLLKLYQVKS</sequence>
<dbReference type="InterPro" id="IPR013196">
    <property type="entry name" value="HTH_11"/>
</dbReference>
<dbReference type="GO" id="GO:0003677">
    <property type="term" value="F:DNA binding"/>
    <property type="evidence" value="ECO:0007669"/>
    <property type="project" value="UniProtKB-KW"/>
</dbReference>
<dbReference type="InterPro" id="IPR028349">
    <property type="entry name" value="PafC-like"/>
</dbReference>
<evidence type="ECO:0000256" key="2">
    <source>
        <dbReference type="ARBA" id="ARBA00023125"/>
    </source>
</evidence>
<dbReference type="PROSITE" id="PS51000">
    <property type="entry name" value="HTH_DEOR_2"/>
    <property type="match status" value="1"/>
</dbReference>
<dbReference type="EMBL" id="MSZX01000013">
    <property type="protein sequence ID" value="OPA73880.1"/>
    <property type="molecule type" value="Genomic_DNA"/>
</dbReference>
<comment type="caution">
    <text evidence="5">The sequence shown here is derived from an EMBL/GenBank/DDBJ whole genome shotgun (WGS) entry which is preliminary data.</text>
</comment>
<keyword evidence="1" id="KW-0805">Transcription regulation</keyword>
<evidence type="ECO:0000259" key="4">
    <source>
        <dbReference type="PROSITE" id="PS51000"/>
    </source>
</evidence>
<dbReference type="Pfam" id="PF13280">
    <property type="entry name" value="WYL"/>
    <property type="match status" value="1"/>
</dbReference>
<keyword evidence="3" id="KW-0804">Transcription</keyword>